<feature type="region of interest" description="Disordered" evidence="1">
    <location>
        <begin position="1"/>
        <end position="22"/>
    </location>
</feature>
<dbReference type="GO" id="GO:0006629">
    <property type="term" value="P:lipid metabolic process"/>
    <property type="evidence" value="ECO:0007669"/>
    <property type="project" value="InterPro"/>
</dbReference>
<keyword evidence="2" id="KW-1133">Transmembrane helix</keyword>
<evidence type="ECO:0008006" key="5">
    <source>
        <dbReference type="Google" id="ProtNLM"/>
    </source>
</evidence>
<dbReference type="Gene3D" id="3.40.50.1820">
    <property type="entry name" value="alpha/beta hydrolase"/>
    <property type="match status" value="1"/>
</dbReference>
<evidence type="ECO:0000313" key="4">
    <source>
        <dbReference type="Proteomes" id="UP001050691"/>
    </source>
</evidence>
<protein>
    <recommendedName>
        <fullName evidence="5">Phospholipid:diacylglycerol acyltransferase</fullName>
    </recommendedName>
</protein>
<feature type="compositionally biased region" description="Basic residues" evidence="1">
    <location>
        <begin position="1"/>
        <end position="10"/>
    </location>
</feature>
<organism evidence="3 4">
    <name type="scientific">Clathrus columnatus</name>
    <dbReference type="NCBI Taxonomy" id="1419009"/>
    <lineage>
        <taxon>Eukaryota</taxon>
        <taxon>Fungi</taxon>
        <taxon>Dikarya</taxon>
        <taxon>Basidiomycota</taxon>
        <taxon>Agaricomycotina</taxon>
        <taxon>Agaricomycetes</taxon>
        <taxon>Phallomycetidae</taxon>
        <taxon>Phallales</taxon>
        <taxon>Clathraceae</taxon>
        <taxon>Clathrus</taxon>
    </lineage>
</organism>
<reference evidence="3" key="1">
    <citation type="submission" date="2021-10" db="EMBL/GenBank/DDBJ databases">
        <title>De novo Genome Assembly of Clathrus columnatus (Basidiomycota, Fungi) Using Illumina and Nanopore Sequence Data.</title>
        <authorList>
            <person name="Ogiso-Tanaka E."/>
            <person name="Itagaki H."/>
            <person name="Hosoya T."/>
            <person name="Hosaka K."/>
        </authorList>
    </citation>
    <scope>NUCLEOTIDE SEQUENCE</scope>
    <source>
        <strain evidence="3">MO-923</strain>
    </source>
</reference>
<dbReference type="InterPro" id="IPR003386">
    <property type="entry name" value="LACT/PDAT_acylTrfase"/>
</dbReference>
<keyword evidence="4" id="KW-1185">Reference proteome</keyword>
<evidence type="ECO:0000256" key="2">
    <source>
        <dbReference type="SAM" id="Phobius"/>
    </source>
</evidence>
<dbReference type="AlphaFoldDB" id="A0AAV5AG00"/>
<gene>
    <name evidence="3" type="ORF">Clacol_006129</name>
</gene>
<name>A0AAV5AG00_9AGAM</name>
<dbReference type="Proteomes" id="UP001050691">
    <property type="component" value="Unassembled WGS sequence"/>
</dbReference>
<dbReference type="Pfam" id="PF02450">
    <property type="entry name" value="LCAT"/>
    <property type="match status" value="2"/>
</dbReference>
<comment type="caution">
    <text evidence="3">The sequence shown here is derived from an EMBL/GenBank/DDBJ whole genome shotgun (WGS) entry which is preliminary data.</text>
</comment>
<dbReference type="GO" id="GO:0008374">
    <property type="term" value="F:O-acyltransferase activity"/>
    <property type="evidence" value="ECO:0007669"/>
    <property type="project" value="InterPro"/>
</dbReference>
<dbReference type="InterPro" id="IPR029058">
    <property type="entry name" value="AB_hydrolase_fold"/>
</dbReference>
<accession>A0AAV5AG00</accession>
<dbReference type="PANTHER" id="PTHR11440">
    <property type="entry name" value="LECITHIN-CHOLESTEROL ACYLTRANSFERASE-RELATED"/>
    <property type="match status" value="1"/>
</dbReference>
<sequence length="638" mass="72833">MTIFRRHVKKRTEDTTDSTTSSTLQEVSETAVQKTARKEVGTIWTSKRFLFQFGVLLGGILCITLLRPYHSSLLLLFERYELSHISELDWDRIEVEWERLRLQIPEPWKLSDDGREFQVGDAFSQHLHLKPVHPVVIIPGVITTNLVSWTTKNEYRSSFREKFWGGYNMFTQVLMNREKWMAALMLDPETGLDPPGIKLRAAEGVDGASSFVYGKNLFSSVLGNLINQPFQVIGYGKILELCRRRSLMQISIRAKIIENLAALGYDTDMLHLAGYDWRLSYYNLEVRDGYFSRLKSTIENLNLKWVEAEGYGNGGPRWVEDHIEGFISVAGTFLTETFYIVLNRFFSREERVKLFRSWPGCGSLWLKGGDTIWGNSTWAPDDKHDSPISFGQLVSFRPEFEGYDPPSNMSTVEASDFILQQTPQYFRDMMKTNYSIGVERDEKALIKNDGDHRKWSNPLEIRLPNAPSMKIYCIYGHGKATERGYWRTIRYTTGSFKNEALNYDEECHNETCGAPQELANAKTYWIDTRVTEFDIDHGVRIGEGDGTLSLLSEGAMCVEGWKRPRWNPANISVITYEFPHEPQPGLPRGGATTADHIDILGATGLNELVLKIASGAGHEIQSTFVSSVREYAAKIQWD</sequence>
<keyword evidence="2" id="KW-0472">Membrane</keyword>
<evidence type="ECO:0000313" key="3">
    <source>
        <dbReference type="EMBL" id="GJJ11891.1"/>
    </source>
</evidence>
<proteinExistence type="predicted"/>
<feature type="transmembrane region" description="Helical" evidence="2">
    <location>
        <begin position="49"/>
        <end position="69"/>
    </location>
</feature>
<evidence type="ECO:0000256" key="1">
    <source>
        <dbReference type="SAM" id="MobiDB-lite"/>
    </source>
</evidence>
<keyword evidence="2" id="KW-0812">Transmembrane</keyword>
<dbReference type="EMBL" id="BPWL01000007">
    <property type="protein sequence ID" value="GJJ11891.1"/>
    <property type="molecule type" value="Genomic_DNA"/>
</dbReference>